<comment type="caution">
    <text evidence="2">The sequence shown here is derived from an EMBL/GenBank/DDBJ whole genome shotgun (WGS) entry which is preliminary data.</text>
</comment>
<evidence type="ECO:0000313" key="3">
    <source>
        <dbReference type="Proteomes" id="UP000265520"/>
    </source>
</evidence>
<dbReference type="EMBL" id="LXQA010173318">
    <property type="protein sequence ID" value="MCI29544.1"/>
    <property type="molecule type" value="Genomic_DNA"/>
</dbReference>
<accession>A0A392R0C4</accession>
<evidence type="ECO:0000256" key="1">
    <source>
        <dbReference type="SAM" id="MobiDB-lite"/>
    </source>
</evidence>
<organism evidence="2 3">
    <name type="scientific">Trifolium medium</name>
    <dbReference type="NCBI Taxonomy" id="97028"/>
    <lineage>
        <taxon>Eukaryota</taxon>
        <taxon>Viridiplantae</taxon>
        <taxon>Streptophyta</taxon>
        <taxon>Embryophyta</taxon>
        <taxon>Tracheophyta</taxon>
        <taxon>Spermatophyta</taxon>
        <taxon>Magnoliopsida</taxon>
        <taxon>eudicotyledons</taxon>
        <taxon>Gunneridae</taxon>
        <taxon>Pentapetalae</taxon>
        <taxon>rosids</taxon>
        <taxon>fabids</taxon>
        <taxon>Fabales</taxon>
        <taxon>Fabaceae</taxon>
        <taxon>Papilionoideae</taxon>
        <taxon>50 kb inversion clade</taxon>
        <taxon>NPAAA clade</taxon>
        <taxon>Hologalegina</taxon>
        <taxon>IRL clade</taxon>
        <taxon>Trifolieae</taxon>
        <taxon>Trifolium</taxon>
    </lineage>
</organism>
<evidence type="ECO:0000313" key="2">
    <source>
        <dbReference type="EMBL" id="MCI29544.1"/>
    </source>
</evidence>
<feature type="region of interest" description="Disordered" evidence="1">
    <location>
        <begin position="1"/>
        <end position="40"/>
    </location>
</feature>
<sequence>MEATSKDDEVKVWGDKEAINHEDEEKEETSARRSTKLDPQ</sequence>
<feature type="non-terminal residue" evidence="2">
    <location>
        <position position="40"/>
    </location>
</feature>
<reference evidence="2 3" key="1">
    <citation type="journal article" date="2018" name="Front. Plant Sci.">
        <title>Red Clover (Trifolium pratense) and Zigzag Clover (T. medium) - A Picture of Genomic Similarities and Differences.</title>
        <authorList>
            <person name="Dluhosova J."/>
            <person name="Istvanek J."/>
            <person name="Nedelnik J."/>
            <person name="Repkova J."/>
        </authorList>
    </citation>
    <scope>NUCLEOTIDE SEQUENCE [LARGE SCALE GENOMIC DNA]</scope>
    <source>
        <strain evidence="3">cv. 10/8</strain>
        <tissue evidence="2">Leaf</tissue>
    </source>
</reference>
<proteinExistence type="predicted"/>
<keyword evidence="3" id="KW-1185">Reference proteome</keyword>
<name>A0A392R0C4_9FABA</name>
<dbReference type="AlphaFoldDB" id="A0A392R0C4"/>
<dbReference type="Proteomes" id="UP000265520">
    <property type="component" value="Unassembled WGS sequence"/>
</dbReference>
<protein>
    <submittedName>
        <fullName evidence="2">Uncharacterized protein</fullName>
    </submittedName>
</protein>